<name>Q5DE22_SCHJA</name>
<dbReference type="AlphaFoldDB" id="Q5DE22"/>
<organism evidence="1">
    <name type="scientific">Schistosoma japonicum</name>
    <name type="common">Blood fluke</name>
    <dbReference type="NCBI Taxonomy" id="6182"/>
    <lineage>
        <taxon>Eukaryota</taxon>
        <taxon>Metazoa</taxon>
        <taxon>Spiralia</taxon>
        <taxon>Lophotrochozoa</taxon>
        <taxon>Platyhelminthes</taxon>
        <taxon>Trematoda</taxon>
        <taxon>Digenea</taxon>
        <taxon>Strigeidida</taxon>
        <taxon>Schistosomatoidea</taxon>
        <taxon>Schistosomatidae</taxon>
        <taxon>Schistosoma</taxon>
    </lineage>
</organism>
<accession>Q5DE22</accession>
<dbReference type="EMBL" id="AY814202">
    <property type="protein sequence ID" value="AAW25934.1"/>
    <property type="molecule type" value="mRNA"/>
</dbReference>
<reference evidence="1" key="1">
    <citation type="submission" date="2004-11" db="EMBL/GenBank/DDBJ databases">
        <title>The full-length cDNA sequences of Schistosoma japonicum genes.</title>
        <authorList>
            <person name="Han Z."/>
        </authorList>
    </citation>
    <scope>NUCLEOTIDE SEQUENCE</scope>
</reference>
<evidence type="ECO:0000313" key="1">
    <source>
        <dbReference type="EMBL" id="AAW25934.1"/>
    </source>
</evidence>
<sequence>MWFKHPEQQLQKSNCQEHEEYARELAAHYKISPQLPYCSIIEELKNVLDSKRSDLQKLYKMKAGVQKLQDAVGKSFSAVVPSSNDYMIGGNLVGTKESYTLDRKSSRTTTSAVIKGINSDVQDLAEDIGDLETSLLLLKHYQPSLDHQNAVTKSADGGYSIDQRLAELQKALDIELQVRSGAER</sequence>
<proteinExistence type="evidence at transcript level"/>
<reference evidence="1" key="2">
    <citation type="journal article" date="2006" name="PLoS Pathog.">
        <title>New perspectives on host-parasite interplay by comparative transcriptomic and proteomic analyses of Schistosoma japonicum.</title>
        <authorList>
            <person name="Liu F."/>
            <person name="Lu J."/>
            <person name="Hu W."/>
            <person name="Wang S.Y."/>
            <person name="Cui S.J."/>
            <person name="Chi M."/>
            <person name="Yan Q."/>
            <person name="Wang X.R."/>
            <person name="Song H.D."/>
            <person name="Xu X.N."/>
            <person name="Wang J.J."/>
            <person name="Zhang X.L."/>
            <person name="Zhang X."/>
            <person name="Wang Z.Q."/>
            <person name="Xue C.L."/>
            <person name="Brindley P.J."/>
            <person name="McManus D.P."/>
            <person name="Yang P.Y."/>
            <person name="Feng Z."/>
            <person name="Chen Z."/>
            <person name="Han Z.G."/>
        </authorList>
    </citation>
    <scope>NUCLEOTIDE SEQUENCE</scope>
</reference>
<protein>
    <submittedName>
        <fullName evidence="1">SJCHGC02933 protein</fullName>
    </submittedName>
</protein>